<comment type="caution">
    <text evidence="2">The sequence shown here is derived from an EMBL/GenBank/DDBJ whole genome shotgun (WGS) entry which is preliminary data.</text>
</comment>
<sequence>MKKTLTATLILLNSSLLHADEILTKPSKDDEETCQMSRMYAQMVFVAHQKGMNEKELIDKLDTLNSPEPMKEYFKGLVHIAYDNPIYPNEDEMLKELNQFGDNIYEGCIEGISSAIDEANKASK</sequence>
<evidence type="ECO:0000256" key="1">
    <source>
        <dbReference type="SAM" id="SignalP"/>
    </source>
</evidence>
<evidence type="ECO:0000313" key="3">
    <source>
        <dbReference type="Proteomes" id="UP001243195"/>
    </source>
</evidence>
<gene>
    <name evidence="2" type="ORF">RFH51_15280</name>
</gene>
<proteinExistence type="predicted"/>
<reference evidence="2" key="1">
    <citation type="submission" date="2023-08" db="EMBL/GenBank/DDBJ databases">
        <title>Emergence of clinically-relevant ST2 carbapenem-resistant Acinetobacter baumannii strains in hospital sewages in Zhejiang, East of China.</title>
        <authorList>
            <person name="Kaichao C."/>
            <person name="Zhang R."/>
        </authorList>
    </citation>
    <scope>NUCLEOTIDE SEQUENCE</scope>
    <source>
        <strain evidence="2">M-SY-60</strain>
    </source>
</reference>
<dbReference type="AlphaFoldDB" id="A0AAW8JMP2"/>
<accession>A0AAW8JMP2</accession>
<feature type="chain" id="PRO_5043342275" evidence="1">
    <location>
        <begin position="20"/>
        <end position="124"/>
    </location>
</feature>
<organism evidence="2 3">
    <name type="scientific">Acinetobacter gerneri</name>
    <dbReference type="NCBI Taxonomy" id="202952"/>
    <lineage>
        <taxon>Bacteria</taxon>
        <taxon>Pseudomonadati</taxon>
        <taxon>Pseudomonadota</taxon>
        <taxon>Gammaproteobacteria</taxon>
        <taxon>Moraxellales</taxon>
        <taxon>Moraxellaceae</taxon>
        <taxon>Acinetobacter</taxon>
    </lineage>
</organism>
<dbReference type="Proteomes" id="UP001243195">
    <property type="component" value="Unassembled WGS sequence"/>
</dbReference>
<dbReference type="EMBL" id="JAVIDA010000026">
    <property type="protein sequence ID" value="MDQ9072820.1"/>
    <property type="molecule type" value="Genomic_DNA"/>
</dbReference>
<feature type="signal peptide" evidence="1">
    <location>
        <begin position="1"/>
        <end position="19"/>
    </location>
</feature>
<name>A0AAW8JMP2_9GAMM</name>
<protein>
    <submittedName>
        <fullName evidence="2">Uncharacterized protein</fullName>
    </submittedName>
</protein>
<dbReference type="RefSeq" id="WP_308957033.1">
    <property type="nucleotide sequence ID" value="NZ_JAVICY010000028.1"/>
</dbReference>
<keyword evidence="1" id="KW-0732">Signal</keyword>
<evidence type="ECO:0000313" key="2">
    <source>
        <dbReference type="EMBL" id="MDQ9072820.1"/>
    </source>
</evidence>